<evidence type="ECO:0000313" key="3">
    <source>
        <dbReference type="EMBL" id="GFR38659.1"/>
    </source>
</evidence>
<accession>A0A916VGF7</accession>
<evidence type="ECO:0000313" key="4">
    <source>
        <dbReference type="Proteomes" id="UP000654993"/>
    </source>
</evidence>
<dbReference type="AlphaFoldDB" id="A0A916VGF7"/>
<dbReference type="Gene3D" id="3.30.470.20">
    <property type="entry name" value="ATP-grasp fold, B domain"/>
    <property type="match status" value="1"/>
</dbReference>
<dbReference type="EMBL" id="BMAQ01000021">
    <property type="protein sequence ID" value="GFR38659.1"/>
    <property type="molecule type" value="Genomic_DNA"/>
</dbReference>
<organism evidence="3 4">
    <name type="scientific">Insulibacter thermoxylanivorax</name>
    <dbReference type="NCBI Taxonomy" id="2749268"/>
    <lineage>
        <taxon>Bacteria</taxon>
        <taxon>Bacillati</taxon>
        <taxon>Bacillota</taxon>
        <taxon>Bacilli</taxon>
        <taxon>Bacillales</taxon>
        <taxon>Paenibacillaceae</taxon>
        <taxon>Insulibacter</taxon>
    </lineage>
</organism>
<dbReference type="InterPro" id="IPR026838">
    <property type="entry name" value="YheC/D"/>
</dbReference>
<feature type="domain" description="ATP-grasp" evidence="2">
    <location>
        <begin position="116"/>
        <end position="358"/>
    </location>
</feature>
<gene>
    <name evidence="3" type="ORF">PRECH8_19550</name>
</gene>
<dbReference type="GO" id="GO:0046872">
    <property type="term" value="F:metal ion binding"/>
    <property type="evidence" value="ECO:0007669"/>
    <property type="project" value="InterPro"/>
</dbReference>
<comment type="caution">
    <text evidence="3">The sequence shown here is derived from an EMBL/GenBank/DDBJ whole genome shotgun (WGS) entry which is preliminary data.</text>
</comment>
<keyword evidence="4" id="KW-1185">Reference proteome</keyword>
<reference evidence="3" key="1">
    <citation type="submission" date="2020-08" db="EMBL/GenBank/DDBJ databases">
        <authorList>
            <person name="Uke A."/>
            <person name="Chhe C."/>
            <person name="Baramee S."/>
            <person name="Kosugi A."/>
        </authorList>
    </citation>
    <scope>NUCLEOTIDE SEQUENCE</scope>
    <source>
        <strain evidence="3">DA-C8</strain>
    </source>
</reference>
<dbReference type="InterPro" id="IPR011761">
    <property type="entry name" value="ATP-grasp"/>
</dbReference>
<dbReference type="Pfam" id="PF14398">
    <property type="entry name" value="ATPgrasp_YheCD"/>
    <property type="match status" value="1"/>
</dbReference>
<keyword evidence="1" id="KW-0547">Nucleotide-binding</keyword>
<evidence type="ECO:0000256" key="1">
    <source>
        <dbReference type="PROSITE-ProRule" id="PRU00409"/>
    </source>
</evidence>
<dbReference type="SUPFAM" id="SSF56059">
    <property type="entry name" value="Glutathione synthetase ATP-binding domain-like"/>
    <property type="match status" value="1"/>
</dbReference>
<proteinExistence type="predicted"/>
<keyword evidence="1" id="KW-0067">ATP-binding</keyword>
<protein>
    <recommendedName>
        <fullName evidence="2">ATP-grasp domain-containing protein</fullName>
    </recommendedName>
</protein>
<dbReference type="Proteomes" id="UP000654993">
    <property type="component" value="Unassembled WGS sequence"/>
</dbReference>
<dbReference type="RefSeq" id="WP_200966890.1">
    <property type="nucleotide sequence ID" value="NZ_BMAQ01000021.1"/>
</dbReference>
<evidence type="ECO:0000259" key="2">
    <source>
        <dbReference type="PROSITE" id="PS50975"/>
    </source>
</evidence>
<name>A0A916VGF7_9BACL</name>
<reference evidence="3" key="2">
    <citation type="journal article" date="2021" name="Data Brief">
        <title>Draft genome sequence data of the facultative, thermophilic, xylanolytic bacterium Paenibacillus sp. strain DA-C8.</title>
        <authorList>
            <person name="Chhe C."/>
            <person name="Uke A."/>
            <person name="Baramee S."/>
            <person name="Ungkulpasvich U."/>
            <person name="Tachaapaikoon C."/>
            <person name="Pason P."/>
            <person name="Waeonukul R."/>
            <person name="Ratanakhanokchai K."/>
            <person name="Kosugi A."/>
        </authorList>
    </citation>
    <scope>NUCLEOTIDE SEQUENCE</scope>
    <source>
        <strain evidence="3">DA-C8</strain>
    </source>
</reference>
<dbReference type="GO" id="GO:0005524">
    <property type="term" value="F:ATP binding"/>
    <property type="evidence" value="ECO:0007669"/>
    <property type="project" value="UniProtKB-UniRule"/>
</dbReference>
<sequence length="366" mass="42764">MSQLKLGVMVLYLNNQRQIEEKAYIRRLLKESKRLSIDAFLFTPEDVDHERRRIHAIRYDPKQGRWVRAWTDFPDIIFDRCRFQATTRFLRLKEFRSRYPHLHYLNRPLANKWRIHELFSQNPLIAPHLPDTKLYKNGRGLLTFIAKHRVVFLKPVNGTGGRGILRIEKLNERMYQIRGRDAGRRIIPEQTLSVRGLLRKADAWVGQKRFLIQQGIDIELDNGRVHDFRLLIQKTGKGTWEVTGCAGRIGAARSVTSNLHGGGEAIETEKLLRMRFDDDAAITRIRSTLETLARDIVDELERSYGRLCELALDLAVDRSGDVWLIEINPKPGRNIFLQIQDYDAYRTAVTRPLEYALWLHSKKFKA</sequence>
<dbReference type="PROSITE" id="PS50975">
    <property type="entry name" value="ATP_GRASP"/>
    <property type="match status" value="1"/>
</dbReference>